<keyword evidence="2" id="KW-1133">Transmembrane helix</keyword>
<dbReference type="GeneTree" id="ENSGT00530000063877"/>
<accession>A0A3B3QTN1</accession>
<keyword evidence="2" id="KW-0472">Membrane</keyword>
<dbReference type="Pfam" id="PF14927">
    <property type="entry name" value="Neurensin"/>
    <property type="match status" value="1"/>
</dbReference>
<organism evidence="3 4">
    <name type="scientific">Paramormyrops kingsleyae</name>
    <dbReference type="NCBI Taxonomy" id="1676925"/>
    <lineage>
        <taxon>Eukaryota</taxon>
        <taxon>Metazoa</taxon>
        <taxon>Chordata</taxon>
        <taxon>Craniata</taxon>
        <taxon>Vertebrata</taxon>
        <taxon>Euteleostomi</taxon>
        <taxon>Actinopterygii</taxon>
        <taxon>Neopterygii</taxon>
        <taxon>Teleostei</taxon>
        <taxon>Osteoglossocephala</taxon>
        <taxon>Osteoglossomorpha</taxon>
        <taxon>Osteoglossiformes</taxon>
        <taxon>Mormyridae</taxon>
        <taxon>Paramormyrops</taxon>
    </lineage>
</organism>
<dbReference type="GeneID" id="111852133"/>
<dbReference type="GO" id="GO:0043025">
    <property type="term" value="C:neuronal cell body"/>
    <property type="evidence" value="ECO:0007669"/>
    <property type="project" value="TreeGrafter"/>
</dbReference>
<dbReference type="KEGG" id="pki:111852133"/>
<dbReference type="GO" id="GO:0043005">
    <property type="term" value="C:neuron projection"/>
    <property type="evidence" value="ECO:0007669"/>
    <property type="project" value="TreeGrafter"/>
</dbReference>
<dbReference type="Ensembl" id="ENSPKIT00000033077.1">
    <property type="protein sequence ID" value="ENSPKIP00000008985.1"/>
    <property type="gene ID" value="ENSPKIG00000024262.1"/>
</dbReference>
<evidence type="ECO:0000256" key="1">
    <source>
        <dbReference type="SAM" id="MobiDB-lite"/>
    </source>
</evidence>
<feature type="compositionally biased region" description="Polar residues" evidence="1">
    <location>
        <begin position="187"/>
        <end position="196"/>
    </location>
</feature>
<keyword evidence="2" id="KW-0812">Transmembrane</keyword>
<feature type="transmembrane region" description="Helical" evidence="2">
    <location>
        <begin position="120"/>
        <end position="142"/>
    </location>
</feature>
<dbReference type="OrthoDB" id="5979667at2759"/>
<reference evidence="3" key="2">
    <citation type="submission" date="2025-09" db="UniProtKB">
        <authorList>
            <consortium name="Ensembl"/>
        </authorList>
    </citation>
    <scope>IDENTIFICATION</scope>
</reference>
<proteinExistence type="predicted"/>
<dbReference type="PANTHER" id="PTHR14796:SF3">
    <property type="entry name" value="NEURENSIN 1-LIKE-RELATED"/>
    <property type="match status" value="1"/>
</dbReference>
<dbReference type="InterPro" id="IPR024883">
    <property type="entry name" value="Neurensin"/>
</dbReference>
<dbReference type="GO" id="GO:0030133">
    <property type="term" value="C:transport vesicle"/>
    <property type="evidence" value="ECO:0007669"/>
    <property type="project" value="InterPro"/>
</dbReference>
<sequence>MASCSEICGSGHAGQSQGVVRCGYPRYGVRSYLHQFYEECTASIWERDEDFQITRSPSRWSSVFWKVSLAFGTLILTTGLVLLTAGYTIPSKMETFGDGDLFFVDSSAARFNHGLRVSQLVGAALFCAGGALLSGGLVLFTFTRSYSQEEKYLQSKFKMRIAETQPTAQPVTRAPPPGQGRIPVTLSKVQNVQPPS</sequence>
<reference evidence="3" key="1">
    <citation type="submission" date="2025-08" db="UniProtKB">
        <authorList>
            <consortium name="Ensembl"/>
        </authorList>
    </citation>
    <scope>IDENTIFICATION</scope>
</reference>
<dbReference type="RefSeq" id="XP_072562063.1">
    <property type="nucleotide sequence ID" value="XM_072705962.1"/>
</dbReference>
<evidence type="ECO:0000313" key="4">
    <source>
        <dbReference type="Proteomes" id="UP000261540"/>
    </source>
</evidence>
<dbReference type="Proteomes" id="UP000261540">
    <property type="component" value="Unplaced"/>
</dbReference>
<dbReference type="AlphaFoldDB" id="A0A3B3QTN1"/>
<dbReference type="RefSeq" id="XP_023683466.1">
    <property type="nucleotide sequence ID" value="XM_023827698.2"/>
</dbReference>
<name>A0A3B3QTN1_9TELE</name>
<feature type="region of interest" description="Disordered" evidence="1">
    <location>
        <begin position="164"/>
        <end position="196"/>
    </location>
</feature>
<evidence type="ECO:0000256" key="2">
    <source>
        <dbReference type="SAM" id="Phobius"/>
    </source>
</evidence>
<keyword evidence="4" id="KW-1185">Reference proteome</keyword>
<dbReference type="PANTHER" id="PTHR14796">
    <property type="entry name" value="NEURENSIN 1-RELATED"/>
    <property type="match status" value="1"/>
</dbReference>
<dbReference type="GO" id="GO:0007399">
    <property type="term" value="P:nervous system development"/>
    <property type="evidence" value="ECO:0007669"/>
    <property type="project" value="TreeGrafter"/>
</dbReference>
<evidence type="ECO:0000313" key="3">
    <source>
        <dbReference type="Ensembl" id="ENSPKIP00000008985.1"/>
    </source>
</evidence>
<protein>
    <submittedName>
        <fullName evidence="3">Neurensin 1</fullName>
    </submittedName>
</protein>
<feature type="transmembrane region" description="Helical" evidence="2">
    <location>
        <begin position="63"/>
        <end position="89"/>
    </location>
</feature>
<dbReference type="CTD" id="100007978"/>